<sequence length="125" mass="14166">MAKFNVVQKRRRALIAQNKRALHGDPLTGKLRNKPQPLSVSGKRKRKLLKKWRREQKEALEKGLVTMKDVEMAVAQGEDSFKDGNTTPARFHIKKGLNLKRLKYKGKRKGKSKLTAGASADAMEE</sequence>
<proteinExistence type="predicted"/>
<evidence type="ECO:0000256" key="1">
    <source>
        <dbReference type="SAM" id="MobiDB-lite"/>
    </source>
</evidence>
<feature type="region of interest" description="Disordered" evidence="1">
    <location>
        <begin position="24"/>
        <end position="49"/>
    </location>
</feature>
<evidence type="ECO:0000313" key="3">
    <source>
        <dbReference type="Proteomes" id="UP001159364"/>
    </source>
</evidence>
<keyword evidence="3" id="KW-1185">Reference proteome</keyword>
<protein>
    <submittedName>
        <fullName evidence="2">Uncharacterized protein</fullName>
    </submittedName>
</protein>
<organism evidence="2 3">
    <name type="scientific">Erythroxylum novogranatense</name>
    <dbReference type="NCBI Taxonomy" id="1862640"/>
    <lineage>
        <taxon>Eukaryota</taxon>
        <taxon>Viridiplantae</taxon>
        <taxon>Streptophyta</taxon>
        <taxon>Embryophyta</taxon>
        <taxon>Tracheophyta</taxon>
        <taxon>Spermatophyta</taxon>
        <taxon>Magnoliopsida</taxon>
        <taxon>eudicotyledons</taxon>
        <taxon>Gunneridae</taxon>
        <taxon>Pentapetalae</taxon>
        <taxon>rosids</taxon>
        <taxon>fabids</taxon>
        <taxon>Malpighiales</taxon>
        <taxon>Erythroxylaceae</taxon>
        <taxon>Erythroxylum</taxon>
    </lineage>
</organism>
<dbReference type="AlphaFoldDB" id="A0AAV8U061"/>
<dbReference type="Proteomes" id="UP001159364">
    <property type="component" value="Linkage Group LG02"/>
</dbReference>
<gene>
    <name evidence="2" type="ORF">K2173_026495</name>
</gene>
<dbReference type="EMBL" id="JAIWQS010000002">
    <property type="protein sequence ID" value="KAJ8771318.1"/>
    <property type="molecule type" value="Genomic_DNA"/>
</dbReference>
<name>A0AAV8U061_9ROSI</name>
<evidence type="ECO:0000313" key="2">
    <source>
        <dbReference type="EMBL" id="KAJ8771318.1"/>
    </source>
</evidence>
<comment type="caution">
    <text evidence="2">The sequence shown here is derived from an EMBL/GenBank/DDBJ whole genome shotgun (WGS) entry which is preliminary data.</text>
</comment>
<reference evidence="2 3" key="1">
    <citation type="submission" date="2021-09" db="EMBL/GenBank/DDBJ databases">
        <title>Genomic insights and catalytic innovation underlie evolution of tropane alkaloids biosynthesis.</title>
        <authorList>
            <person name="Wang Y.-J."/>
            <person name="Tian T."/>
            <person name="Huang J.-P."/>
            <person name="Huang S.-X."/>
        </authorList>
    </citation>
    <scope>NUCLEOTIDE SEQUENCE [LARGE SCALE GENOMIC DNA]</scope>
    <source>
        <strain evidence="2">KIB-2018</strain>
        <tissue evidence="2">Leaf</tissue>
    </source>
</reference>
<feature type="region of interest" description="Disordered" evidence="1">
    <location>
        <begin position="105"/>
        <end position="125"/>
    </location>
</feature>
<accession>A0AAV8U061</accession>
<dbReference type="PANTHER" id="PTHR36709:SF1">
    <property type="entry name" value="OS02G0604100 PROTEIN"/>
    <property type="match status" value="1"/>
</dbReference>
<dbReference type="PANTHER" id="PTHR36709">
    <property type="entry name" value="OS02G0604100 PROTEIN"/>
    <property type="match status" value="1"/>
</dbReference>